<reference evidence="2" key="2">
    <citation type="submission" date="2015-01" db="EMBL/GenBank/DDBJ databases">
        <title>Evolutionary Origins and Diversification of the Mycorrhizal Mutualists.</title>
        <authorList>
            <consortium name="DOE Joint Genome Institute"/>
            <consortium name="Mycorrhizal Genomics Consortium"/>
            <person name="Kohler A."/>
            <person name="Kuo A."/>
            <person name="Nagy L.G."/>
            <person name="Floudas D."/>
            <person name="Copeland A."/>
            <person name="Barry K.W."/>
            <person name="Cichocki N."/>
            <person name="Veneault-Fourrey C."/>
            <person name="LaButti K."/>
            <person name="Lindquist E.A."/>
            <person name="Lipzen A."/>
            <person name="Lundell T."/>
            <person name="Morin E."/>
            <person name="Murat C."/>
            <person name="Riley R."/>
            <person name="Ohm R."/>
            <person name="Sun H."/>
            <person name="Tunlid A."/>
            <person name="Henrissat B."/>
            <person name="Grigoriev I.V."/>
            <person name="Hibbett D.S."/>
            <person name="Martin F."/>
        </authorList>
    </citation>
    <scope>NUCLEOTIDE SEQUENCE [LARGE SCALE GENOMIC DNA]</scope>
    <source>
        <strain evidence="2">MAFF 305830</strain>
    </source>
</reference>
<name>A0A0C2WXT0_SERVB</name>
<reference evidence="1 2" key="1">
    <citation type="submission" date="2014-04" db="EMBL/GenBank/DDBJ databases">
        <authorList>
            <consortium name="DOE Joint Genome Institute"/>
            <person name="Kuo A."/>
            <person name="Zuccaro A."/>
            <person name="Kohler A."/>
            <person name="Nagy L.G."/>
            <person name="Floudas D."/>
            <person name="Copeland A."/>
            <person name="Barry K.W."/>
            <person name="Cichocki N."/>
            <person name="Veneault-Fourrey C."/>
            <person name="LaButti K."/>
            <person name="Lindquist E.A."/>
            <person name="Lipzen A."/>
            <person name="Lundell T."/>
            <person name="Morin E."/>
            <person name="Murat C."/>
            <person name="Sun H."/>
            <person name="Tunlid A."/>
            <person name="Henrissat B."/>
            <person name="Grigoriev I.V."/>
            <person name="Hibbett D.S."/>
            <person name="Martin F."/>
            <person name="Nordberg H.P."/>
            <person name="Cantor M.N."/>
            <person name="Hua S.X."/>
        </authorList>
    </citation>
    <scope>NUCLEOTIDE SEQUENCE [LARGE SCALE GENOMIC DNA]</scope>
    <source>
        <strain evidence="1 2">MAFF 305830</strain>
    </source>
</reference>
<proteinExistence type="predicted"/>
<dbReference type="OrthoDB" id="3242924at2759"/>
<dbReference type="EMBL" id="KN824363">
    <property type="protein sequence ID" value="KIM22107.1"/>
    <property type="molecule type" value="Genomic_DNA"/>
</dbReference>
<dbReference type="Proteomes" id="UP000054097">
    <property type="component" value="Unassembled WGS sequence"/>
</dbReference>
<sequence length="174" mass="19954">KRIAEALPMTVMRWGKFRVKGEKNVVRTAWASERVSKDRLRDSSFVRLAADANAANPDAPDVPRREVFYGQLQYITYVVLPKNNVLRVREDSKAILGMVWWCRNARGNAAVRPVWYKDMGAHQAVNVSTIQCSVGRVETRGWFGLVTSGKQPFPLTFYMDYKYYKLSFSGRRLG</sequence>
<dbReference type="HOGENOM" id="CLU_1571254_0_0_1"/>
<keyword evidence="2" id="KW-1185">Reference proteome</keyword>
<accession>A0A0C2WXT0</accession>
<evidence type="ECO:0000313" key="2">
    <source>
        <dbReference type="Proteomes" id="UP000054097"/>
    </source>
</evidence>
<organism evidence="1 2">
    <name type="scientific">Serendipita vermifera MAFF 305830</name>
    <dbReference type="NCBI Taxonomy" id="933852"/>
    <lineage>
        <taxon>Eukaryota</taxon>
        <taxon>Fungi</taxon>
        <taxon>Dikarya</taxon>
        <taxon>Basidiomycota</taxon>
        <taxon>Agaricomycotina</taxon>
        <taxon>Agaricomycetes</taxon>
        <taxon>Sebacinales</taxon>
        <taxon>Serendipitaceae</taxon>
        <taxon>Serendipita</taxon>
    </lineage>
</organism>
<feature type="non-terminal residue" evidence="1">
    <location>
        <position position="1"/>
    </location>
</feature>
<dbReference type="STRING" id="933852.A0A0C2WXT0"/>
<protein>
    <submittedName>
        <fullName evidence="1">Uncharacterized protein</fullName>
    </submittedName>
</protein>
<gene>
    <name evidence="1" type="ORF">M408DRAFT_79520</name>
</gene>
<evidence type="ECO:0000313" key="1">
    <source>
        <dbReference type="EMBL" id="KIM22107.1"/>
    </source>
</evidence>
<dbReference type="AlphaFoldDB" id="A0A0C2WXT0"/>